<dbReference type="Pfam" id="PF12893">
    <property type="entry name" value="Lumazine_bd_2"/>
    <property type="match status" value="1"/>
</dbReference>
<evidence type="ECO:0000313" key="2">
    <source>
        <dbReference type="EMBL" id="MBV7259001.1"/>
    </source>
</evidence>
<keyword evidence="3" id="KW-1185">Reference proteome</keyword>
<gene>
    <name evidence="2" type="ORF">KCG46_05345</name>
</gene>
<dbReference type="EMBL" id="JAGSPC010000001">
    <property type="protein sequence ID" value="MBV7259001.1"/>
    <property type="molecule type" value="Genomic_DNA"/>
</dbReference>
<dbReference type="InterPro" id="IPR039437">
    <property type="entry name" value="FrzH/put_lumazine-bd"/>
</dbReference>
<dbReference type="Proteomes" id="UP001138681">
    <property type="component" value="Unassembled WGS sequence"/>
</dbReference>
<name>A0A9X1JKI7_9SPHN</name>
<sequence length="156" mass="17555">MMNRLKPRCCAGLLGLVMASCSHVSQDASTPISSSETRLIEETLTDYIEGTSLGTPDQLRSAFHPDFNLYAVNPDNSLRIWSGQDYISDFKVGESNNRVGKILSIDFEQDVAVAKAEVTIPGSRVFTDYFLLVKYEDQWRIIHKSYTSRPIDETLK</sequence>
<protein>
    <submittedName>
        <fullName evidence="2">Nuclear transport factor 2 family protein</fullName>
    </submittedName>
</protein>
<feature type="signal peptide" evidence="1">
    <location>
        <begin position="1"/>
        <end position="24"/>
    </location>
</feature>
<keyword evidence="1" id="KW-0732">Signal</keyword>
<dbReference type="AlphaFoldDB" id="A0A9X1JKI7"/>
<reference evidence="2" key="1">
    <citation type="submission" date="2021-04" db="EMBL/GenBank/DDBJ databases">
        <authorList>
            <person name="Pira H."/>
            <person name="Risdian C."/>
            <person name="Wink J."/>
        </authorList>
    </citation>
    <scope>NUCLEOTIDE SEQUENCE</scope>
    <source>
        <strain evidence="2">WH158</strain>
    </source>
</reference>
<feature type="chain" id="PRO_5040967355" evidence="1">
    <location>
        <begin position="25"/>
        <end position="156"/>
    </location>
</feature>
<proteinExistence type="predicted"/>
<evidence type="ECO:0000313" key="3">
    <source>
        <dbReference type="Proteomes" id="UP001138681"/>
    </source>
</evidence>
<accession>A0A9X1JKI7</accession>
<organism evidence="2 3">
    <name type="scientific">Erythrobacter crassostreae</name>
    <dbReference type="NCBI Taxonomy" id="2828328"/>
    <lineage>
        <taxon>Bacteria</taxon>
        <taxon>Pseudomonadati</taxon>
        <taxon>Pseudomonadota</taxon>
        <taxon>Alphaproteobacteria</taxon>
        <taxon>Sphingomonadales</taxon>
        <taxon>Erythrobacteraceae</taxon>
        <taxon>Erythrobacter/Porphyrobacter group</taxon>
        <taxon>Erythrobacter</taxon>
    </lineage>
</organism>
<dbReference type="RefSeq" id="WP_218404255.1">
    <property type="nucleotide sequence ID" value="NZ_JAGSPC010000001.1"/>
</dbReference>
<comment type="caution">
    <text evidence="2">The sequence shown here is derived from an EMBL/GenBank/DDBJ whole genome shotgun (WGS) entry which is preliminary data.</text>
</comment>
<dbReference type="PROSITE" id="PS51257">
    <property type="entry name" value="PROKAR_LIPOPROTEIN"/>
    <property type="match status" value="1"/>
</dbReference>
<evidence type="ECO:0000256" key="1">
    <source>
        <dbReference type="SAM" id="SignalP"/>
    </source>
</evidence>